<keyword evidence="1" id="KW-0472">Membrane</keyword>
<evidence type="ECO:0000313" key="2">
    <source>
        <dbReference type="EMBL" id="AGS51567.1"/>
    </source>
</evidence>
<feature type="transmembrane region" description="Helical" evidence="1">
    <location>
        <begin position="70"/>
        <end position="92"/>
    </location>
</feature>
<name>A0A806JXY4_9BACT</name>
<keyword evidence="1" id="KW-0812">Transmembrane</keyword>
<dbReference type="AlphaFoldDB" id="A0A806JXY4"/>
<dbReference type="EMBL" id="JQ844164">
    <property type="protein sequence ID" value="AGS51567.1"/>
    <property type="molecule type" value="Genomic_DNA"/>
</dbReference>
<evidence type="ECO:0000256" key="1">
    <source>
        <dbReference type="SAM" id="Phobius"/>
    </source>
</evidence>
<reference evidence="2" key="1">
    <citation type="submission" date="2012-03" db="EMBL/GenBank/DDBJ databases">
        <title>Functional metagenomics reveals considerable lignocellulase gene clusters in the gut microbiome of a wood-feeding higher termite.</title>
        <authorList>
            <person name="Liu N."/>
        </authorList>
    </citation>
    <scope>NUCLEOTIDE SEQUENCE</scope>
</reference>
<proteinExistence type="predicted"/>
<keyword evidence="1" id="KW-1133">Transmembrane helix</keyword>
<accession>A0A806JXY4</accession>
<organism evidence="2">
    <name type="scientific">uncultured bacterium contig00004</name>
    <dbReference type="NCBI Taxonomy" id="1181496"/>
    <lineage>
        <taxon>Bacteria</taxon>
        <taxon>environmental samples</taxon>
    </lineage>
</organism>
<sequence>MKSKDSVYSDTIYYALFKSFLNPVLRPFSLKGVPSIFYNFFYRQWKAAFLPGRAPVSSVDHPLDEKIPFVPSWVTIYLDFVCFWVRMLSFLLHRYGRRAFLLVGNFIESMGDLYAFAAEVYKRNFSTTKRPFYIARPRFFLIHLVDPHLMCIPSLHVMVVIRTCTMLSVIARELGEEEKLKDTILEMKQGALAITQAVLFVKQHSINCISAALYAMTCFSPDLFPPKEAEAFVEQLFSPAPPPAAGVKYSRVHPCAAPKTVIGEADKAEIKSHILTLYRQFLAEQKEGAFWGDPLLNFLRK</sequence>
<protein>
    <submittedName>
        <fullName evidence="2">Uncharacterized protein</fullName>
    </submittedName>
</protein>